<dbReference type="GO" id="GO:0003677">
    <property type="term" value="F:DNA binding"/>
    <property type="evidence" value="ECO:0007669"/>
    <property type="project" value="InterPro"/>
</dbReference>
<sequence length="152" mass="18109">MNMFNKRIKLYDIEIGSLVWVEFGETKHIFLKQMERELKEECFSLDDCPHGLNLLHEFSYYHMAFLLTNKVNKVVAVVPVTQYKDRDNNYSDVNIILEKNDFGLNLVKKSTIKLDQLRFIDKSRIVKVEKKYINKTLKHLILKKVQDMFKHA</sequence>
<dbReference type="EMBL" id="NXAO01000018">
    <property type="protein sequence ID" value="PHO15873.1"/>
    <property type="molecule type" value="Genomic_DNA"/>
</dbReference>
<evidence type="ECO:0000313" key="2">
    <source>
        <dbReference type="EMBL" id="PHO15873.1"/>
    </source>
</evidence>
<dbReference type="Pfam" id="PF02452">
    <property type="entry name" value="PemK_toxin"/>
    <property type="match status" value="1"/>
</dbReference>
<dbReference type="KEGG" id="amar:AMRN_1170"/>
<dbReference type="Proteomes" id="UP000264693">
    <property type="component" value="Chromosome"/>
</dbReference>
<organism evidence="1 4">
    <name type="scientific">Malaciobacter marinus</name>
    <dbReference type="NCBI Taxonomy" id="505249"/>
    <lineage>
        <taxon>Bacteria</taxon>
        <taxon>Pseudomonadati</taxon>
        <taxon>Campylobacterota</taxon>
        <taxon>Epsilonproteobacteria</taxon>
        <taxon>Campylobacterales</taxon>
        <taxon>Arcobacteraceae</taxon>
        <taxon>Malaciobacter</taxon>
    </lineage>
</organism>
<dbReference type="AlphaFoldDB" id="A0A347TJY9"/>
<dbReference type="InterPro" id="IPR011067">
    <property type="entry name" value="Plasmid_toxin/cell-grow_inhib"/>
</dbReference>
<dbReference type="Gene3D" id="2.30.30.110">
    <property type="match status" value="1"/>
</dbReference>
<evidence type="ECO:0000313" key="1">
    <source>
        <dbReference type="EMBL" id="AXX86917.1"/>
    </source>
</evidence>
<accession>A0A347TJY9</accession>
<gene>
    <name evidence="1" type="ORF">AMRN_1170</name>
    <name evidence="2" type="ORF">CPH92_04685</name>
</gene>
<dbReference type="EMBL" id="CP032101">
    <property type="protein sequence ID" value="AXX86917.1"/>
    <property type="molecule type" value="Genomic_DNA"/>
</dbReference>
<keyword evidence="3" id="KW-1185">Reference proteome</keyword>
<reference evidence="2" key="2">
    <citation type="submission" date="2017-09" db="EMBL/GenBank/DDBJ databases">
        <authorList>
            <person name="Perez-Cataluna A."/>
            <person name="Figueras M.J."/>
            <person name="Salas-Masso N."/>
        </authorList>
    </citation>
    <scope>NUCLEOTIDE SEQUENCE</scope>
    <source>
        <strain evidence="2">CECT 7727</strain>
    </source>
</reference>
<reference evidence="3" key="1">
    <citation type="submission" date="2017-09" db="EMBL/GenBank/DDBJ databases">
        <title>Arcobacter canalis sp. nov., a new species isolated from a water canal contaminated with urban sewage.</title>
        <authorList>
            <person name="Perez-Cataluna A."/>
            <person name="Salas-Masso N."/>
            <person name="Figueras M.J."/>
        </authorList>
    </citation>
    <scope>NUCLEOTIDE SEQUENCE [LARGE SCALE GENOMIC DNA]</scope>
    <source>
        <strain evidence="3">CECT 7727</strain>
    </source>
</reference>
<dbReference type="RefSeq" id="WP_099310600.1">
    <property type="nucleotide sequence ID" value="NZ_CP032101.1"/>
</dbReference>
<protein>
    <submittedName>
        <fullName evidence="1">Uncharacterized protein</fullName>
    </submittedName>
</protein>
<name>A0A347TJY9_9BACT</name>
<reference evidence="1 4" key="3">
    <citation type="submission" date="2018-08" db="EMBL/GenBank/DDBJ databases">
        <title>Complete genome of the Arcobacter marinus type strain JCM 15502.</title>
        <authorList>
            <person name="Miller W.G."/>
            <person name="Yee E."/>
            <person name="Huynh S."/>
            <person name="Parker C.T."/>
        </authorList>
    </citation>
    <scope>NUCLEOTIDE SEQUENCE [LARGE SCALE GENOMIC DNA]</scope>
    <source>
        <strain evidence="1 4">JCM 15502</strain>
    </source>
</reference>
<dbReference type="Proteomes" id="UP000224740">
    <property type="component" value="Unassembled WGS sequence"/>
</dbReference>
<proteinExistence type="predicted"/>
<evidence type="ECO:0000313" key="4">
    <source>
        <dbReference type="Proteomes" id="UP000264693"/>
    </source>
</evidence>
<dbReference type="InterPro" id="IPR003477">
    <property type="entry name" value="PemK-like"/>
</dbReference>
<evidence type="ECO:0000313" key="3">
    <source>
        <dbReference type="Proteomes" id="UP000224740"/>
    </source>
</evidence>
<dbReference type="SUPFAM" id="SSF50118">
    <property type="entry name" value="Cell growth inhibitor/plasmid maintenance toxic component"/>
    <property type="match status" value="1"/>
</dbReference>